<name>A0AAV3QQS4_LITER</name>
<dbReference type="AlphaFoldDB" id="A0AAV3QQS4"/>
<organism evidence="1 2">
    <name type="scientific">Lithospermum erythrorhizon</name>
    <name type="common">Purple gromwell</name>
    <name type="synonym">Lithospermum officinale var. erythrorhizon</name>
    <dbReference type="NCBI Taxonomy" id="34254"/>
    <lineage>
        <taxon>Eukaryota</taxon>
        <taxon>Viridiplantae</taxon>
        <taxon>Streptophyta</taxon>
        <taxon>Embryophyta</taxon>
        <taxon>Tracheophyta</taxon>
        <taxon>Spermatophyta</taxon>
        <taxon>Magnoliopsida</taxon>
        <taxon>eudicotyledons</taxon>
        <taxon>Gunneridae</taxon>
        <taxon>Pentapetalae</taxon>
        <taxon>asterids</taxon>
        <taxon>lamiids</taxon>
        <taxon>Boraginales</taxon>
        <taxon>Boraginaceae</taxon>
        <taxon>Boraginoideae</taxon>
        <taxon>Lithospermeae</taxon>
        <taxon>Lithospermum</taxon>
    </lineage>
</organism>
<proteinExistence type="predicted"/>
<protein>
    <submittedName>
        <fullName evidence="1">Uncharacterized protein</fullName>
    </submittedName>
</protein>
<reference evidence="1 2" key="1">
    <citation type="submission" date="2024-01" db="EMBL/GenBank/DDBJ databases">
        <title>The complete chloroplast genome sequence of Lithospermum erythrorhizon: insights into the phylogenetic relationship among Boraginaceae species and the maternal lineages of purple gromwells.</title>
        <authorList>
            <person name="Okada T."/>
            <person name="Watanabe K."/>
        </authorList>
    </citation>
    <scope>NUCLEOTIDE SEQUENCE [LARGE SCALE GENOMIC DNA]</scope>
</reference>
<evidence type="ECO:0000313" key="1">
    <source>
        <dbReference type="EMBL" id="GAA0164427.1"/>
    </source>
</evidence>
<dbReference type="Proteomes" id="UP001454036">
    <property type="component" value="Unassembled WGS sequence"/>
</dbReference>
<comment type="caution">
    <text evidence="1">The sequence shown here is derived from an EMBL/GenBank/DDBJ whole genome shotgun (WGS) entry which is preliminary data.</text>
</comment>
<evidence type="ECO:0000313" key="2">
    <source>
        <dbReference type="Proteomes" id="UP001454036"/>
    </source>
</evidence>
<sequence>MNWTHREPSHAYVLASRGFWEWAEDVLSRCSTKLSTAGIYEADLYKLGGLPIAGHLMDEVVPSTECLSSSLGKRERILQPCRFILHAYHRLATSSSDRSVSLAEWICFWSSLPRRYTGPSTTESSRADSLSFLSSPRVHSCSWLSQYYESSSVQESGGSFFFVGRGIL</sequence>
<keyword evidence="2" id="KW-1185">Reference proteome</keyword>
<accession>A0AAV3QQS4</accession>
<dbReference type="EMBL" id="BAABME010021867">
    <property type="protein sequence ID" value="GAA0164427.1"/>
    <property type="molecule type" value="Genomic_DNA"/>
</dbReference>
<gene>
    <name evidence="1" type="ORF">LIER_39781</name>
</gene>